<feature type="compositionally biased region" description="Basic and acidic residues" evidence="1">
    <location>
        <begin position="235"/>
        <end position="249"/>
    </location>
</feature>
<dbReference type="OrthoDB" id="10532621at2759"/>
<dbReference type="Proteomes" id="UP001165083">
    <property type="component" value="Unassembled WGS sequence"/>
</dbReference>
<dbReference type="EMBL" id="BSXW01001090">
    <property type="protein sequence ID" value="GMF33577.1"/>
    <property type="molecule type" value="Genomic_DNA"/>
</dbReference>
<feature type="region of interest" description="Disordered" evidence="1">
    <location>
        <begin position="169"/>
        <end position="273"/>
    </location>
</feature>
<name>A0A9W6X884_9STRA</name>
<feature type="compositionally biased region" description="Basic and acidic residues" evidence="1">
    <location>
        <begin position="95"/>
        <end position="126"/>
    </location>
</feature>
<evidence type="ECO:0000313" key="3">
    <source>
        <dbReference type="Proteomes" id="UP001165083"/>
    </source>
</evidence>
<comment type="caution">
    <text evidence="2">The sequence shown here is derived from an EMBL/GenBank/DDBJ whole genome shotgun (WGS) entry which is preliminary data.</text>
</comment>
<reference evidence="2" key="1">
    <citation type="submission" date="2023-04" db="EMBL/GenBank/DDBJ databases">
        <title>Phytophthora lilii NBRC 32176.</title>
        <authorList>
            <person name="Ichikawa N."/>
            <person name="Sato H."/>
            <person name="Tonouchi N."/>
        </authorList>
    </citation>
    <scope>NUCLEOTIDE SEQUENCE</scope>
    <source>
        <strain evidence="2">NBRC 32176</strain>
    </source>
</reference>
<organism evidence="2 3">
    <name type="scientific">Phytophthora lilii</name>
    <dbReference type="NCBI Taxonomy" id="2077276"/>
    <lineage>
        <taxon>Eukaryota</taxon>
        <taxon>Sar</taxon>
        <taxon>Stramenopiles</taxon>
        <taxon>Oomycota</taxon>
        <taxon>Peronosporomycetes</taxon>
        <taxon>Peronosporales</taxon>
        <taxon>Peronosporaceae</taxon>
        <taxon>Phytophthora</taxon>
    </lineage>
</organism>
<evidence type="ECO:0000313" key="2">
    <source>
        <dbReference type="EMBL" id="GMF33577.1"/>
    </source>
</evidence>
<dbReference type="AlphaFoldDB" id="A0A9W6X884"/>
<evidence type="ECO:0000256" key="1">
    <source>
        <dbReference type="SAM" id="MobiDB-lite"/>
    </source>
</evidence>
<feature type="compositionally biased region" description="Basic and acidic residues" evidence="1">
    <location>
        <begin position="262"/>
        <end position="273"/>
    </location>
</feature>
<gene>
    <name evidence="2" type="ORF">Plil01_001430800</name>
</gene>
<protein>
    <submittedName>
        <fullName evidence="2">Unnamed protein product</fullName>
    </submittedName>
</protein>
<proteinExistence type="predicted"/>
<feature type="compositionally biased region" description="Basic and acidic residues" evidence="1">
    <location>
        <begin position="197"/>
        <end position="209"/>
    </location>
</feature>
<accession>A0A9W6X884</accession>
<keyword evidence="3" id="KW-1185">Reference proteome</keyword>
<feature type="region of interest" description="Disordered" evidence="1">
    <location>
        <begin position="81"/>
        <end position="126"/>
    </location>
</feature>
<sequence>MMKTPSVNGSVIATTNARSDKFTRYGRSISGCEKRMRTAALISTRDDSAERKLSTPRIVSKSNMPMNTMMKNASKMARRVPVKRAEQPSPVPVLPDHEPVGRLDERHGVGDQHGEGQEDHEPHDQQRVAHHLDAAQRGQHEEHGEHRAQREDAPCDAVLAVHRVLVAGQQRQQRVHDQTRVDGVVDDAGRPGPEADLEAHGPAERHAHPLAEAAVRGKRREQLGKRQRQRQTPQPREEHDRQDAHERPAGRQNGLRPPRAAADVEVRDERHGQDAQLAVRVRPGHDGARADVSNCASFGDCRDVQEREKHGNKCAQVRGSWRLYITGTDEGSDSTGIKSREGDVSEVLERVGWGGPQRWGHCVATISLGAPPQTQV</sequence>